<name>A0A291QM05_9ACTN</name>
<dbReference type="InterPro" id="IPR050155">
    <property type="entry name" value="HAD-like_hydrolase_sf"/>
</dbReference>
<dbReference type="SFLD" id="SFLDG01129">
    <property type="entry name" value="C1.5:_HAD__Beta-PGM__Phosphata"/>
    <property type="match status" value="1"/>
</dbReference>
<organism evidence="1 2">
    <name type="scientific">Streptomyces formicae</name>
    <dbReference type="NCBI Taxonomy" id="1616117"/>
    <lineage>
        <taxon>Bacteria</taxon>
        <taxon>Bacillati</taxon>
        <taxon>Actinomycetota</taxon>
        <taxon>Actinomycetes</taxon>
        <taxon>Kitasatosporales</taxon>
        <taxon>Streptomycetaceae</taxon>
        <taxon>Streptomyces</taxon>
    </lineage>
</organism>
<proteinExistence type="predicted"/>
<accession>A0A291QM05</accession>
<reference evidence="1 2" key="1">
    <citation type="submission" date="2017-08" db="EMBL/GenBank/DDBJ databases">
        <title>Complete Genome Sequence of Streptomyces formicae KY5, the formicamycin producer.</title>
        <authorList>
            <person name="Holmes N.A."/>
            <person name="Devine R."/>
            <person name="Qin Z."/>
            <person name="Seipke R.F."/>
            <person name="Wilkinson B."/>
            <person name="Hutchings M.I."/>
        </authorList>
    </citation>
    <scope>NUCLEOTIDE SEQUENCE [LARGE SCALE GENOMIC DNA]</scope>
    <source>
        <strain evidence="1 2">KY5</strain>
    </source>
</reference>
<dbReference type="EC" id="3.5.1.68" evidence="1"/>
<dbReference type="AlphaFoldDB" id="A0A291QM05"/>
<dbReference type="RefSeq" id="WP_098246478.1">
    <property type="nucleotide sequence ID" value="NZ_CP022685.1"/>
</dbReference>
<evidence type="ECO:0000313" key="1">
    <source>
        <dbReference type="EMBL" id="ATL32546.1"/>
    </source>
</evidence>
<dbReference type="GO" id="GO:0005829">
    <property type="term" value="C:cytosol"/>
    <property type="evidence" value="ECO:0007669"/>
    <property type="project" value="TreeGrafter"/>
</dbReference>
<dbReference type="EMBL" id="CP022685">
    <property type="protein sequence ID" value="ATL32546.1"/>
    <property type="molecule type" value="Genomic_DNA"/>
</dbReference>
<dbReference type="SFLD" id="SFLDS00003">
    <property type="entry name" value="Haloacid_Dehalogenase"/>
    <property type="match status" value="1"/>
</dbReference>
<dbReference type="InterPro" id="IPR023198">
    <property type="entry name" value="PGP-like_dom2"/>
</dbReference>
<dbReference type="InterPro" id="IPR036412">
    <property type="entry name" value="HAD-like_sf"/>
</dbReference>
<dbReference type="InterPro" id="IPR023214">
    <property type="entry name" value="HAD_sf"/>
</dbReference>
<dbReference type="GO" id="GO:0008967">
    <property type="term" value="F:phosphoglycolate phosphatase activity"/>
    <property type="evidence" value="ECO:0007669"/>
    <property type="project" value="TreeGrafter"/>
</dbReference>
<sequence length="221" mass="23226">MSTHAAVFDVDGTLVDTNHLHAVCWWEALRQAGHRIPMTSVHGAIGLGSGDLLEHLLGPERDRDEDSAISAGHKALYGTWHERLTPFDGARDLLLRLHADGRPVVLATSASGPELKALRAAIDADEAISETASADDVEAGKPAPDPVRHALDLVGAEARGSVFVGDSVWDMRAGRRAGVLPIAVLSGGVCRADLEDAGAAEVYTDTAHLLRNLDGSALGRG</sequence>
<keyword evidence="2" id="KW-1185">Reference proteome</keyword>
<protein>
    <submittedName>
        <fullName evidence="1">N-formylglutamate deformylase</fullName>
        <ecNumber evidence="1">3.5.1.68</ecNumber>
    </submittedName>
</protein>
<dbReference type="KEGG" id="sfk:KY5_7528c"/>
<dbReference type="CDD" id="cd07505">
    <property type="entry name" value="HAD_BPGM-like"/>
    <property type="match status" value="1"/>
</dbReference>
<dbReference type="PANTHER" id="PTHR43434">
    <property type="entry name" value="PHOSPHOGLYCOLATE PHOSPHATASE"/>
    <property type="match status" value="1"/>
</dbReference>
<dbReference type="Gene3D" id="3.40.50.1000">
    <property type="entry name" value="HAD superfamily/HAD-like"/>
    <property type="match status" value="1"/>
</dbReference>
<dbReference type="Proteomes" id="UP000221011">
    <property type="component" value="Chromosome"/>
</dbReference>
<gene>
    <name evidence="1" type="ORF">KY5_7528c</name>
</gene>
<dbReference type="PANTHER" id="PTHR43434:SF16">
    <property type="entry name" value="BLL8046 PROTEIN"/>
    <property type="match status" value="1"/>
</dbReference>
<dbReference type="SUPFAM" id="SSF56784">
    <property type="entry name" value="HAD-like"/>
    <property type="match status" value="1"/>
</dbReference>
<dbReference type="GO" id="GO:0006281">
    <property type="term" value="P:DNA repair"/>
    <property type="evidence" value="ECO:0007669"/>
    <property type="project" value="TreeGrafter"/>
</dbReference>
<dbReference type="Pfam" id="PF00702">
    <property type="entry name" value="Hydrolase"/>
    <property type="match status" value="1"/>
</dbReference>
<dbReference type="Gene3D" id="1.10.150.240">
    <property type="entry name" value="Putative phosphatase, domain 2"/>
    <property type="match status" value="1"/>
</dbReference>
<evidence type="ECO:0000313" key="2">
    <source>
        <dbReference type="Proteomes" id="UP000221011"/>
    </source>
</evidence>
<dbReference type="GO" id="GO:0050129">
    <property type="term" value="F:N-formylglutamate deformylase activity"/>
    <property type="evidence" value="ECO:0007669"/>
    <property type="project" value="UniProtKB-EC"/>
</dbReference>
<keyword evidence="1" id="KW-0378">Hydrolase</keyword>